<dbReference type="Proteomes" id="UP000092605">
    <property type="component" value="Unassembled WGS sequence"/>
</dbReference>
<keyword evidence="3 9" id="KW-0028">Amino-acid biosynthesis</keyword>
<comment type="catalytic activity">
    <reaction evidence="9">
        <text>(S)-2,3,4,5-tetrahydrodipicolinate + NAD(+) + H2O = (2S,4S)-4-hydroxy-2,3,4,5-tetrahydrodipicolinate + NADH + H(+)</text>
        <dbReference type="Rhea" id="RHEA:35323"/>
        <dbReference type="ChEBI" id="CHEBI:15377"/>
        <dbReference type="ChEBI" id="CHEBI:15378"/>
        <dbReference type="ChEBI" id="CHEBI:16845"/>
        <dbReference type="ChEBI" id="CHEBI:57540"/>
        <dbReference type="ChEBI" id="CHEBI:57945"/>
        <dbReference type="ChEBI" id="CHEBI:67139"/>
        <dbReference type="EC" id="1.17.1.8"/>
    </reaction>
</comment>
<dbReference type="EMBL" id="LSFY01000001">
    <property type="protein sequence ID" value="KXZ40274.1"/>
    <property type="molecule type" value="Genomic_DNA"/>
</dbReference>
<sequence length="250" mass="27330">MINVALNGCLGKMGMVLIDSISRDPDLNLVAGVDTKTDNSLGFPVYTSALDIKEKVDVIIDFSRPESLDDLLSYAKSNKTALVIATTGYSDDQINKIVSHSKEIPIFHSSNMSVGVNLVLDLVKTTTKALYGFDIEIVEKHHNKKVDAPSGTALMIAKEIKETLDNQVDFNYGRFGKDAKRNKSEIGIHAVRGGTIVGEHSTIFAGPDEIVEINHIALSKEIFAEGAKKAAKFIVSKENGYYNMKDIIKL</sequence>
<keyword evidence="16" id="KW-1185">Reference proteome</keyword>
<dbReference type="GO" id="GO:0009089">
    <property type="term" value="P:lysine biosynthetic process via diaminopimelate"/>
    <property type="evidence" value="ECO:0007669"/>
    <property type="project" value="UniProtKB-UniRule"/>
</dbReference>
<dbReference type="Pfam" id="PF01113">
    <property type="entry name" value="DapB_N"/>
    <property type="match status" value="1"/>
</dbReference>
<feature type="domain" description="Dihydrodipicolinate reductase N-terminal" evidence="11">
    <location>
        <begin position="2"/>
        <end position="112"/>
    </location>
</feature>
<dbReference type="Proteomes" id="UP000323392">
    <property type="component" value="Unassembled WGS sequence"/>
</dbReference>
<dbReference type="GO" id="GO:0019877">
    <property type="term" value="P:diaminopimelate biosynthetic process"/>
    <property type="evidence" value="ECO:0007669"/>
    <property type="project" value="UniProtKB-UniRule"/>
</dbReference>
<feature type="binding site" evidence="9">
    <location>
        <position position="142"/>
    </location>
    <ligand>
        <name>(S)-2,3,4,5-tetrahydrodipicolinate</name>
        <dbReference type="ChEBI" id="CHEBI:16845"/>
    </ligand>
</feature>
<evidence type="ECO:0000313" key="14">
    <source>
        <dbReference type="EMBL" id="SHK40077.1"/>
    </source>
</evidence>
<evidence type="ECO:0000256" key="1">
    <source>
        <dbReference type="ARBA" id="ARBA00006642"/>
    </source>
</evidence>
<feature type="binding site" evidence="9">
    <location>
        <begin position="85"/>
        <end position="87"/>
    </location>
    <ligand>
        <name>NAD(+)</name>
        <dbReference type="ChEBI" id="CHEBI:57540"/>
    </ligand>
</feature>
<evidence type="ECO:0000259" key="11">
    <source>
        <dbReference type="Pfam" id="PF01113"/>
    </source>
</evidence>
<comment type="pathway">
    <text evidence="9">Amino-acid biosynthesis; L-lysine biosynthesis via DAP pathway; (S)-tetrahydrodipicolinate from L-aspartate: step 4/4.</text>
</comment>
<dbReference type="GO" id="GO:0050661">
    <property type="term" value="F:NADP binding"/>
    <property type="evidence" value="ECO:0007669"/>
    <property type="project" value="UniProtKB-UniRule"/>
</dbReference>
<name>A0A150FRN8_CLOPD</name>
<feature type="domain" description="Dihydrodipicolinate reductase C-terminal" evidence="12">
    <location>
        <begin position="115"/>
        <end position="248"/>
    </location>
</feature>
<dbReference type="SUPFAM" id="SSF55347">
    <property type="entry name" value="Glyceraldehyde-3-phosphate dehydrogenase-like, C-terminal domain"/>
    <property type="match status" value="1"/>
</dbReference>
<dbReference type="PIRSF" id="PIRSF000161">
    <property type="entry name" value="DHPR"/>
    <property type="match status" value="1"/>
</dbReference>
<feature type="binding site" evidence="9">
    <location>
        <begin position="8"/>
        <end position="13"/>
    </location>
    <ligand>
        <name>NAD(+)</name>
        <dbReference type="ChEBI" id="CHEBI:57540"/>
    </ligand>
</feature>
<protein>
    <recommendedName>
        <fullName evidence="9 10">4-hydroxy-tetrahydrodipicolinate reductase</fullName>
        <shortName evidence="9">HTPA reductase</shortName>
        <ecNumber evidence="9 10">1.17.1.8</ecNumber>
    </recommendedName>
</protein>
<evidence type="ECO:0000256" key="7">
    <source>
        <dbReference type="ARBA" id="ARBA00023027"/>
    </source>
</evidence>
<dbReference type="OrthoDB" id="9790352at2"/>
<organism evidence="13 15">
    <name type="scientific">Alkalithermobacter thermoalcaliphilus JW-YL-7 = DSM 7308</name>
    <dbReference type="NCBI Taxonomy" id="1121328"/>
    <lineage>
        <taxon>Bacteria</taxon>
        <taxon>Bacillati</taxon>
        <taxon>Bacillota</taxon>
        <taxon>Clostridia</taxon>
        <taxon>Peptostreptococcales</taxon>
        <taxon>Tepidibacteraceae</taxon>
        <taxon>Alkalithermobacter</taxon>
    </lineage>
</organism>
<comment type="function">
    <text evidence="9">Catalyzes the conversion of 4-hydroxy-tetrahydrodipicolinate (HTPA) to tetrahydrodipicolinate.</text>
</comment>
<gene>
    <name evidence="9" type="primary">dapB</name>
    <name evidence="13" type="ORF">JWYL7_1349</name>
    <name evidence="14" type="ORF">SAMN05661008_00172</name>
</gene>
<comment type="similarity">
    <text evidence="1 9">Belongs to the DapB family.</text>
</comment>
<keyword evidence="8 9" id="KW-0457">Lysine biosynthesis</keyword>
<dbReference type="InterPro" id="IPR022664">
    <property type="entry name" value="DapB_N_CS"/>
</dbReference>
<keyword evidence="6 9" id="KW-0560">Oxidoreductase</keyword>
<dbReference type="NCBIfam" id="TIGR00036">
    <property type="entry name" value="dapB"/>
    <property type="match status" value="1"/>
</dbReference>
<feature type="binding site" evidence="9">
    <location>
        <begin position="151"/>
        <end position="152"/>
    </location>
    <ligand>
        <name>(S)-2,3,4,5-tetrahydrodipicolinate</name>
        <dbReference type="ChEBI" id="CHEBI:16845"/>
    </ligand>
</feature>
<reference evidence="14 16" key="2">
    <citation type="submission" date="2016-11" db="EMBL/GenBank/DDBJ databases">
        <authorList>
            <person name="Varghese N."/>
            <person name="Submissions S."/>
        </authorList>
    </citation>
    <scope>NUCLEOTIDE SEQUENCE [LARGE SCALE GENOMIC DNA]</scope>
    <source>
        <strain evidence="14 16">DSM 7308</strain>
    </source>
</reference>
<dbReference type="UniPathway" id="UPA00034">
    <property type="reaction ID" value="UER00018"/>
</dbReference>
<dbReference type="EC" id="1.17.1.8" evidence="9 10"/>
<evidence type="ECO:0000256" key="10">
    <source>
        <dbReference type="NCBIfam" id="TIGR00036"/>
    </source>
</evidence>
<comment type="caution">
    <text evidence="9">Lacks conserved residue(s) required for the propagation of feature annotation.</text>
</comment>
<dbReference type="GO" id="GO:0016726">
    <property type="term" value="F:oxidoreductase activity, acting on CH or CH2 groups, NAD or NADP as acceptor"/>
    <property type="evidence" value="ECO:0007669"/>
    <property type="project" value="UniProtKB-UniRule"/>
</dbReference>
<evidence type="ECO:0000256" key="9">
    <source>
        <dbReference type="HAMAP-Rule" id="MF_00102"/>
    </source>
</evidence>
<proteinExistence type="inferred from homology"/>
<dbReference type="SUPFAM" id="SSF51735">
    <property type="entry name" value="NAD(P)-binding Rossmann-fold domains"/>
    <property type="match status" value="1"/>
</dbReference>
<dbReference type="GO" id="GO:0005829">
    <property type="term" value="C:cytosol"/>
    <property type="evidence" value="ECO:0007669"/>
    <property type="project" value="TreeGrafter"/>
</dbReference>
<dbReference type="AlphaFoldDB" id="A0A150FRN8"/>
<comment type="caution">
    <text evidence="13">The sequence shown here is derived from an EMBL/GenBank/DDBJ whole genome shotgun (WGS) entry which is preliminary data.</text>
</comment>
<feature type="binding site" evidence="9">
    <location>
        <begin position="109"/>
        <end position="112"/>
    </location>
    <ligand>
        <name>NAD(+)</name>
        <dbReference type="ChEBI" id="CHEBI:57540"/>
    </ligand>
</feature>
<evidence type="ECO:0000256" key="5">
    <source>
        <dbReference type="ARBA" id="ARBA00022915"/>
    </source>
</evidence>
<dbReference type="InterPro" id="IPR023940">
    <property type="entry name" value="DHDPR_bac"/>
</dbReference>
<keyword evidence="5 9" id="KW-0220">Diaminopimelate biosynthesis</keyword>
<comment type="subcellular location">
    <subcellularLocation>
        <location evidence="9">Cytoplasm</location>
    </subcellularLocation>
</comment>
<evidence type="ECO:0000313" key="13">
    <source>
        <dbReference type="EMBL" id="KXZ40274.1"/>
    </source>
</evidence>
<evidence type="ECO:0000256" key="8">
    <source>
        <dbReference type="ARBA" id="ARBA00023154"/>
    </source>
</evidence>
<comment type="caution">
    <text evidence="9">Was originally thought to be a dihydrodipicolinate reductase (DHDPR), catalyzing the conversion of dihydrodipicolinate to tetrahydrodipicolinate. However, it was shown in E.coli that the substrate of the enzymatic reaction is not dihydrodipicolinate (DHDP) but in fact (2S,4S)-4-hydroxy-2,3,4,5-tetrahydrodipicolinic acid (HTPA), the product released by the DapA-catalyzed reaction.</text>
</comment>
<dbReference type="EMBL" id="FRBG01000001">
    <property type="protein sequence ID" value="SHK40077.1"/>
    <property type="molecule type" value="Genomic_DNA"/>
</dbReference>
<accession>A0A150FRN8</accession>
<dbReference type="PATRIC" id="fig|1121328.3.peg.1358"/>
<dbReference type="PANTHER" id="PTHR20836:SF7">
    <property type="entry name" value="4-HYDROXY-TETRAHYDRODIPICOLINATE REDUCTASE"/>
    <property type="match status" value="1"/>
</dbReference>
<keyword evidence="7 9" id="KW-0520">NAD</keyword>
<evidence type="ECO:0000256" key="4">
    <source>
        <dbReference type="ARBA" id="ARBA00022857"/>
    </source>
</evidence>
<feature type="binding site" evidence="9">
    <location>
        <position position="36"/>
    </location>
    <ligand>
        <name>NADP(+)</name>
        <dbReference type="ChEBI" id="CHEBI:58349"/>
    </ligand>
</feature>
<dbReference type="FunFam" id="3.30.360.10:FF:000009">
    <property type="entry name" value="4-hydroxy-tetrahydrodipicolinate reductase"/>
    <property type="match status" value="1"/>
</dbReference>
<comment type="catalytic activity">
    <reaction evidence="9">
        <text>(S)-2,3,4,5-tetrahydrodipicolinate + NADP(+) + H2O = (2S,4S)-4-hydroxy-2,3,4,5-tetrahydrodipicolinate + NADPH + H(+)</text>
        <dbReference type="Rhea" id="RHEA:35331"/>
        <dbReference type="ChEBI" id="CHEBI:15377"/>
        <dbReference type="ChEBI" id="CHEBI:15378"/>
        <dbReference type="ChEBI" id="CHEBI:16845"/>
        <dbReference type="ChEBI" id="CHEBI:57783"/>
        <dbReference type="ChEBI" id="CHEBI:58349"/>
        <dbReference type="ChEBI" id="CHEBI:67139"/>
        <dbReference type="EC" id="1.17.1.8"/>
    </reaction>
</comment>
<dbReference type="GO" id="GO:0051287">
    <property type="term" value="F:NAD binding"/>
    <property type="evidence" value="ECO:0007669"/>
    <property type="project" value="UniProtKB-UniRule"/>
</dbReference>
<evidence type="ECO:0000256" key="2">
    <source>
        <dbReference type="ARBA" id="ARBA00022490"/>
    </source>
</evidence>
<dbReference type="STRING" id="1121328.JWYL7_1349"/>
<dbReference type="Gene3D" id="3.40.50.720">
    <property type="entry name" value="NAD(P)-binding Rossmann-like Domain"/>
    <property type="match status" value="1"/>
</dbReference>
<dbReference type="InterPro" id="IPR000846">
    <property type="entry name" value="DapB_N"/>
</dbReference>
<dbReference type="InterPro" id="IPR022663">
    <property type="entry name" value="DapB_C"/>
</dbReference>
<feature type="active site" description="Proton donor/acceptor" evidence="9">
    <location>
        <position position="141"/>
    </location>
</feature>
<dbReference type="Pfam" id="PF05173">
    <property type="entry name" value="DapB_C"/>
    <property type="match status" value="1"/>
</dbReference>
<evidence type="ECO:0000256" key="6">
    <source>
        <dbReference type="ARBA" id="ARBA00023002"/>
    </source>
</evidence>
<evidence type="ECO:0000313" key="16">
    <source>
        <dbReference type="Proteomes" id="UP000323392"/>
    </source>
</evidence>
<reference evidence="13 15" key="1">
    <citation type="submission" date="2016-02" db="EMBL/GenBank/DDBJ databases">
        <title>Draft genome sequence for Clostridium paradoxum JW-YL-7.</title>
        <authorList>
            <person name="Utturkar S.M."/>
            <person name="Lancaster A."/>
            <person name="Poole F.L."/>
            <person name="Adams M.W."/>
            <person name="Brown S.D."/>
        </authorList>
    </citation>
    <scope>NUCLEOTIDE SEQUENCE [LARGE SCALE GENOMIC DNA]</scope>
    <source>
        <strain evidence="13 15">JW-YL-7</strain>
    </source>
</reference>
<evidence type="ECO:0000313" key="15">
    <source>
        <dbReference type="Proteomes" id="UP000092605"/>
    </source>
</evidence>
<evidence type="ECO:0000259" key="12">
    <source>
        <dbReference type="Pfam" id="PF05173"/>
    </source>
</evidence>
<dbReference type="PANTHER" id="PTHR20836">
    <property type="entry name" value="DIHYDRODIPICOLINATE REDUCTASE"/>
    <property type="match status" value="1"/>
</dbReference>
<keyword evidence="4 9" id="KW-0521">NADP</keyword>
<keyword evidence="2 9" id="KW-0963">Cytoplasm</keyword>
<comment type="subunit">
    <text evidence="9">Homotetramer.</text>
</comment>
<dbReference type="CDD" id="cd02274">
    <property type="entry name" value="DHDPR_N"/>
    <property type="match status" value="1"/>
</dbReference>
<dbReference type="HAMAP" id="MF_00102">
    <property type="entry name" value="DapB"/>
    <property type="match status" value="1"/>
</dbReference>
<dbReference type="RefSeq" id="WP_066070854.1">
    <property type="nucleotide sequence ID" value="NZ_FRBG01000001.1"/>
</dbReference>
<dbReference type="Gene3D" id="3.30.360.10">
    <property type="entry name" value="Dihydrodipicolinate Reductase, domain 2"/>
    <property type="match status" value="1"/>
</dbReference>
<dbReference type="GO" id="GO:0008839">
    <property type="term" value="F:4-hydroxy-tetrahydrodipicolinate reductase"/>
    <property type="evidence" value="ECO:0007669"/>
    <property type="project" value="UniProtKB-UniRule"/>
</dbReference>
<dbReference type="InterPro" id="IPR036291">
    <property type="entry name" value="NAD(P)-bd_dom_sf"/>
</dbReference>
<evidence type="ECO:0000256" key="3">
    <source>
        <dbReference type="ARBA" id="ARBA00022605"/>
    </source>
</evidence>
<feature type="active site" description="Proton donor" evidence="9">
    <location>
        <position position="145"/>
    </location>
</feature>
<dbReference type="PROSITE" id="PS01298">
    <property type="entry name" value="DAPB"/>
    <property type="match status" value="1"/>
</dbReference>